<dbReference type="EMBL" id="JAAALK010000287">
    <property type="protein sequence ID" value="KAG8060201.1"/>
    <property type="molecule type" value="Genomic_DNA"/>
</dbReference>
<dbReference type="AlphaFoldDB" id="A0A8J5SP22"/>
<sequence>MSGLRNGGKDGALCTPPSKRIHINESPSSKAMVSSGFGNSVTAMMGRIPYPMLTRTNYMAWAMRMKYFL</sequence>
<reference evidence="2" key="2">
    <citation type="submission" date="2021-02" db="EMBL/GenBank/DDBJ databases">
        <authorList>
            <person name="Kimball J.A."/>
            <person name="Haas M.W."/>
            <person name="Macchietto M."/>
            <person name="Kono T."/>
            <person name="Duquette J."/>
            <person name="Shao M."/>
        </authorList>
    </citation>
    <scope>NUCLEOTIDE SEQUENCE</scope>
    <source>
        <tissue evidence="2">Fresh leaf tissue</tissue>
    </source>
</reference>
<evidence type="ECO:0000313" key="3">
    <source>
        <dbReference type="Proteomes" id="UP000729402"/>
    </source>
</evidence>
<accession>A0A8J5SP22</accession>
<reference evidence="2" key="1">
    <citation type="journal article" date="2021" name="bioRxiv">
        <title>Whole Genome Assembly and Annotation of Northern Wild Rice, Zizania palustris L., Supports a Whole Genome Duplication in the Zizania Genus.</title>
        <authorList>
            <person name="Haas M."/>
            <person name="Kono T."/>
            <person name="Macchietto M."/>
            <person name="Millas R."/>
            <person name="McGilp L."/>
            <person name="Shao M."/>
            <person name="Duquette J."/>
            <person name="Hirsch C.N."/>
            <person name="Kimball J."/>
        </authorList>
    </citation>
    <scope>NUCLEOTIDE SEQUENCE</scope>
    <source>
        <tissue evidence="2">Fresh leaf tissue</tissue>
    </source>
</reference>
<evidence type="ECO:0000313" key="2">
    <source>
        <dbReference type="EMBL" id="KAG8060201.1"/>
    </source>
</evidence>
<feature type="compositionally biased region" description="Gly residues" evidence="1">
    <location>
        <begin position="1"/>
        <end position="10"/>
    </location>
</feature>
<dbReference type="Proteomes" id="UP000729402">
    <property type="component" value="Unassembled WGS sequence"/>
</dbReference>
<name>A0A8J5SP22_ZIZPA</name>
<feature type="region of interest" description="Disordered" evidence="1">
    <location>
        <begin position="1"/>
        <end position="33"/>
    </location>
</feature>
<gene>
    <name evidence="2" type="ORF">GUJ93_ZPchr0002g23652</name>
</gene>
<evidence type="ECO:0000256" key="1">
    <source>
        <dbReference type="SAM" id="MobiDB-lite"/>
    </source>
</evidence>
<proteinExistence type="predicted"/>
<organism evidence="2 3">
    <name type="scientific">Zizania palustris</name>
    <name type="common">Northern wild rice</name>
    <dbReference type="NCBI Taxonomy" id="103762"/>
    <lineage>
        <taxon>Eukaryota</taxon>
        <taxon>Viridiplantae</taxon>
        <taxon>Streptophyta</taxon>
        <taxon>Embryophyta</taxon>
        <taxon>Tracheophyta</taxon>
        <taxon>Spermatophyta</taxon>
        <taxon>Magnoliopsida</taxon>
        <taxon>Liliopsida</taxon>
        <taxon>Poales</taxon>
        <taxon>Poaceae</taxon>
        <taxon>BOP clade</taxon>
        <taxon>Oryzoideae</taxon>
        <taxon>Oryzeae</taxon>
        <taxon>Zizaniinae</taxon>
        <taxon>Zizania</taxon>
    </lineage>
</organism>
<keyword evidence="3" id="KW-1185">Reference proteome</keyword>
<protein>
    <recommendedName>
        <fullName evidence="4">DUF4219 domain-containing protein</fullName>
    </recommendedName>
</protein>
<dbReference type="OrthoDB" id="10462740at2759"/>
<comment type="caution">
    <text evidence="2">The sequence shown here is derived from an EMBL/GenBank/DDBJ whole genome shotgun (WGS) entry which is preliminary data.</text>
</comment>
<evidence type="ECO:0008006" key="4">
    <source>
        <dbReference type="Google" id="ProtNLM"/>
    </source>
</evidence>